<evidence type="ECO:0000313" key="6">
    <source>
        <dbReference type="EMBL" id="PJE76709.1"/>
    </source>
</evidence>
<evidence type="ECO:0000259" key="5">
    <source>
        <dbReference type="PROSITE" id="PS50234"/>
    </source>
</evidence>
<dbReference type="Gene3D" id="2.60.40.10">
    <property type="entry name" value="Immunoglobulins"/>
    <property type="match status" value="5"/>
</dbReference>
<feature type="transmembrane region" description="Helical" evidence="4">
    <location>
        <begin position="110"/>
        <end position="132"/>
    </location>
</feature>
<dbReference type="SUPFAM" id="SSF81296">
    <property type="entry name" value="E set domains"/>
    <property type="match status" value="2"/>
</dbReference>
<proteinExistence type="predicted"/>
<evidence type="ECO:0000313" key="7">
    <source>
        <dbReference type="Proteomes" id="UP000231436"/>
    </source>
</evidence>
<dbReference type="InterPro" id="IPR002035">
    <property type="entry name" value="VWF_A"/>
</dbReference>
<dbReference type="InterPro" id="IPR014756">
    <property type="entry name" value="Ig_E-set"/>
</dbReference>
<reference evidence="7" key="1">
    <citation type="submission" date="2017-09" db="EMBL/GenBank/DDBJ databases">
        <title>Depth-based differentiation of microbial function through sediment-hosted aquifers and enrichment of novel symbionts in the deep terrestrial subsurface.</title>
        <authorList>
            <person name="Probst A.J."/>
            <person name="Ladd B."/>
            <person name="Jarett J.K."/>
            <person name="Geller-Mcgrath D.E."/>
            <person name="Sieber C.M.K."/>
            <person name="Emerson J.B."/>
            <person name="Anantharaman K."/>
            <person name="Thomas B.C."/>
            <person name="Malmstrom R."/>
            <person name="Stieglmeier M."/>
            <person name="Klingl A."/>
            <person name="Woyke T."/>
            <person name="Ryan C.M."/>
            <person name="Banfield J.F."/>
        </authorList>
    </citation>
    <scope>NUCLEOTIDE SEQUENCE [LARGE SCALE GENOMIC DNA]</scope>
</reference>
<dbReference type="InterPro" id="IPR013783">
    <property type="entry name" value="Ig-like_fold"/>
</dbReference>
<dbReference type="InterPro" id="IPR032812">
    <property type="entry name" value="SbsA_Ig"/>
</dbReference>
<gene>
    <name evidence="6" type="ORF">COV05_03000</name>
</gene>
<dbReference type="InterPro" id="IPR036465">
    <property type="entry name" value="vWFA_dom_sf"/>
</dbReference>
<sequence length="3523" mass="370086">MKSFLIIAKPNFKYMRRLNRSSILGVFLALALSAGILFAVPVSAQDVNLESFAETAGFSTSASITVIIARLIRTAISVVGVVTVAFMVYGGFVWMTAGGNEERVKTAKKIIINSVIGLVLVFASFAIAQFILNALVGATGGDISGSPSDSGGYTDGGGSSVFYLSSANTECAEALQNLQLQFVFSKNVDSDTVEEGILIRDESGDAVDGTFSVRSRTVTFTPSQACESPYEDEFCFDALSTYTVDVDSTVLESTLGSSLTCTTTYPCSFSFTTGSEIDIADPTVEMDAPEDGESFYAGSIELLQAMTTDDSGVSTVDFYLIDDDEALYSSGVDYSTAGALTGGDAENAFYADEAEEWDTEGYTTNEEYDIWATGYDCAGNTDTASRVTVVLRASNCNNEVLDTDLGETDVDCGGDSSGAYYCGSCDGDACTENADCSSGQCIDGACVTVPKIEGVSPGDGAEGNLITISGEGFGDEEGTIYFLGTESGDDVTASAYECNASVQWSDSQIIVQVPGSAVDGPLSVVTAEAEEERTDDDYGPSIQDFDVNAIARPGICALDPDADDYGSAIDVYGNSFGSSQGSSTFYFTNYETSSYVSWADESLEVVVPNVNSGNYRAQVFTGDYVCIDTDGAQTGETCSEDEDCDTDAGESCATSWCSETLDYCDSDDDCGEDAGTCESIRVGSNTVAFTAEDVLSSSDPIISSIDSGWKACSDDNVHCGDDDDCSEGATCDDAVNWGPPGQYVTIYGTGFGTTTGSINFENETLGYTALGDTDFPDVCGDDFWHDTYITVKVPETYLTEGEDAIEAMTHAVTVERADGNESTATDFVVLDDTPGPAICDINPSAGPADTEITIYGENLGSDDGTVTFYSVEDASFGLWENDQISSVVIPDDAVTGPLFVEEAENGYSSNSITFQVGDCREDADLCSEGESCCSDGSCSSTCDTTEEVSAHYAFKVTTGITPNTPQVIVQCDEDGTSPSPWEGWSDPEDICMNASVQAEFNMAMDASTLTTSTVLVEKCTATAEEACTTWEAVPGTMPTPDETGFSWDPTGEFETDTLYRVTLQGIDQIRSADGGYMEEDYTWEFTTSTSDAPCEVGDVNVRPGEYTQREQDYVNYTAQLTAQNDQCVALSCAGYELYWDSVSDHVLIPTSAWSGICTNQVYAQSETSAGDPAIITATVTDAENDPSGEGALTINFLDPEIDDYFPQCTTACVNALPWAEFNTVMSETTIDEDSVTLYRCDNSLCETSGIDEADFVDSISYSPTTQKFSIQFEDGETMEPNTWYRVVVSGDAVLSQTGVALSESGSNYGTDENRYFEDDFSWIFRTKNDAVSCAIDSISLDPELATMSYVGERAEFEATAQGAPDDCSAQGQTLQSGSFAWEPWTSEDVPNSNGVASSAVESDEVVSYMISNGAIELTTNIPSYCTAACLNAGAPVTTADGVCGDDIIQDSEECDDGGSEDGDGCSAECLNEGNVQCDSACAGSGVECTNDSSCEESCESAVCSSATDVGEACTDGVDCESGSCSDEGVCEDFEDAEASCSNNGACDSGACVGACSLTGDSCSGSDTECPYASGDSCEITGSGCCGDGTRDWSASEGGEDCDDGNLLNGDGCSSECKNEGARAIGSVCGDGTQDWVANTGGEDCDDGNSSGGDGCSNNCLIEGSTAETDIYATCGNGVVEDGEDCDPGDYSAEGDGCSSACLYEGTSVCPTADSLNCCGNGDVDTGEECDSEEGCSNSCLWSGSSYGYSTPSFCGDGIATGIGEECDALSSASFSTGDYGVAQVATGAPTEVDEETGYAVSTVSVTVDGDVTDDATLRLYCSCTTDQSCGAGGLGCGDSNCCYERPTHGALYPGDNTSAFASGTDDGFCRNSAVWIDFSETMNEATFDQTEDTNGDGTIGQDEFNANLYLDLVSVDSDGDGVQETISAIEDCPSGYLGATGSAEIGFGGKVWHWVKSFVLGLFGRDVNASSTFLCHVSVTYQTVEQADGTSRVYLRYGSLLEENAVYKLVVVGDDVSSDEEKTGVLSENNVTLCIDDDCEDEDFSQSFAVGEEICDLDRVLLEDTGITPVEDYESLSIQYFSSTGEEHAFVSTPQTYRSGGYEEISPITDLYEWDWNWTSSETDGEEGDVVAVEGEDPEDTTRSYTASGYTGREIVLSTATITVDELFDPSTAGSESSSARTVSGTLEVTANLCENPWPALDSSLGFPYVEDELPSNFSFYYCRDAGDPEDTGDDLPSLGEPIDVTSLSSSGIIQEIIFKVEGSSDAIGVRVLSNASYLSPSEWAEEQEFTGAFTQTELDGYMAVQSGNTLYATSANLVESDAFIYPNMYIVSYNDNASSDAEEIFAQILENWRFNANTDEVTDINLCQDSTDESYATDDSGNYVSCEWDGDCYESFEDSTIICDAQKAKLTRDMQRLIDVTSMSALIDTYGDENGHCDVTKGQSCDQDSDCPGAEVCVAGFPEVQSGTFVPALTNSIWSSWNSAFANELGTALPTDPINEFYNCSAEGFDDASCWNGEAGTFMCPENSHLYGYQSVGGEDYRLYAQLELAGKNAWSRAIDTDSTDEVTIYVEYPTGNAPSTVLTGFSTSPVFCDGNLWGDSALCGDGTQGAGEICEIGDTMTIGCTDADGNAGLITVACDSDCGASASTVTDAYQTETEAEAFGAECSPYSCGNGVVETGEDCDDGSLNGTYGHCSDTCTVTGSFSCGDGYLASSEQCDCGTTSTYATLIADSGSWTTIGPDRTGTTSSPWCATSNGQYDLNANNCSYNCTLPGLSCGDGVVNGSEDCDGDYEEWEGKLCSDLVTTCTSDSDCDSGDTCGSSTATTAPGTGSICVGGDDAGDACTSDSECTGSGATCSTNTYDLFRYRTCSATCDWPSSWTGPVGGDQVCGNGELEGDEVCDDGNTSNNDECLNTCELNICGDDYVNVGFESCDDGIENGNVCEASYGGTCNYCNSICQYKSASGGYCGDLEVNGSEICDGTYSEQLKYFDVSTGTVSTACDDTYDTTTNSSGDTFTCHWLGVCNGGTENGDYCTLNYDSWSGGTPSSLSDSTLYDTNSCSGGECVPPYCADDCGSSCPTAYATTGLLVQSEISGSSPSDSISLYSYLNDEGDSPDNAALYIPACNVATKITADVNDSEVIPPDVDIVFVTDLSGSMDWDVDASKYCNGGSNDGDACSSDSQCGTGYVCENYGAPVGVRRIDYVVEATQNAVEDLFDAYSGNGADMQISLVSFSGSTGICSGGPYPGEVCYSSSECDSDTDTSGSCSVTDGSETNIGLSGLSSESSLITIIGEYLTAVGGGTPTYNGIEEAISVLSSSTAEVKIIILLSDGDPGYNGSFSISSSTSDECSGYSWSNYPSAQDWSNTSACVAQIADNLIDGSSEGIPRSDIIIYSAAVTTSSSLKGYMAHMSSNTCSWSSTTSVTDCEGNYAYSASSADEISLMYEAIVDSILGTNVTFTATNTAGDTTTTTGEVQVGSDKELPFPEGFVCQSTEQTVPLRNVFYGSGSMEFSDINLTYCPYE</sequence>
<dbReference type="InterPro" id="IPR043993">
    <property type="entry name" value="T4SS_pilin"/>
</dbReference>
<dbReference type="Pfam" id="PF13205">
    <property type="entry name" value="Big_5"/>
    <property type="match status" value="2"/>
</dbReference>
<evidence type="ECO:0000256" key="3">
    <source>
        <dbReference type="ARBA" id="ARBA00023157"/>
    </source>
</evidence>
<feature type="transmembrane region" description="Helical" evidence="4">
    <location>
        <begin position="68"/>
        <end position="89"/>
    </location>
</feature>
<dbReference type="Pfam" id="PF18895">
    <property type="entry name" value="T4SS_pilin"/>
    <property type="match status" value="1"/>
</dbReference>
<keyword evidence="4" id="KW-1133">Transmembrane helix</keyword>
<feature type="domain" description="VWFA" evidence="5">
    <location>
        <begin position="3147"/>
        <end position="3448"/>
    </location>
</feature>
<dbReference type="EMBL" id="PFEU01000015">
    <property type="protein sequence ID" value="PJE76709.1"/>
    <property type="molecule type" value="Genomic_DNA"/>
</dbReference>
<dbReference type="InterPro" id="IPR011936">
    <property type="entry name" value="Myxo_disulph_rpt"/>
</dbReference>
<dbReference type="InterPro" id="IPR018247">
    <property type="entry name" value="EF_Hand_1_Ca_BS"/>
</dbReference>
<keyword evidence="4" id="KW-0472">Membrane</keyword>
<organism evidence="6 7">
    <name type="scientific">Candidatus Uhrbacteria bacterium CG10_big_fil_rev_8_21_14_0_10_48_16</name>
    <dbReference type="NCBI Taxonomy" id="1975038"/>
    <lineage>
        <taxon>Bacteria</taxon>
        <taxon>Candidatus Uhriibacteriota</taxon>
    </lineage>
</organism>
<dbReference type="InterPro" id="IPR002909">
    <property type="entry name" value="IPT_dom"/>
</dbReference>
<keyword evidence="1" id="KW-0732">Signal</keyword>
<accession>A0A2M8LGY3</accession>
<evidence type="ECO:0000256" key="1">
    <source>
        <dbReference type="ARBA" id="ARBA00022729"/>
    </source>
</evidence>
<dbReference type="PROSITE" id="PS50234">
    <property type="entry name" value="VWFA"/>
    <property type="match status" value="1"/>
</dbReference>
<dbReference type="NCBIfam" id="TIGR02232">
    <property type="entry name" value="myxo_disulf_rpt"/>
    <property type="match status" value="5"/>
</dbReference>
<dbReference type="SUPFAM" id="SSF53300">
    <property type="entry name" value="vWA-like"/>
    <property type="match status" value="1"/>
</dbReference>
<keyword evidence="3" id="KW-1015">Disulfide bond</keyword>
<comment type="caution">
    <text evidence="6">The sequence shown here is derived from an EMBL/GenBank/DDBJ whole genome shotgun (WGS) entry which is preliminary data.</text>
</comment>
<dbReference type="Pfam" id="PF01833">
    <property type="entry name" value="TIG"/>
    <property type="match status" value="2"/>
</dbReference>
<evidence type="ECO:0000256" key="2">
    <source>
        <dbReference type="ARBA" id="ARBA00022737"/>
    </source>
</evidence>
<keyword evidence="2" id="KW-0677">Repeat</keyword>
<dbReference type="PROSITE" id="PS00018">
    <property type="entry name" value="EF_HAND_1"/>
    <property type="match status" value="1"/>
</dbReference>
<name>A0A2M8LGY3_9BACT</name>
<dbReference type="SMART" id="SM00327">
    <property type="entry name" value="VWA"/>
    <property type="match status" value="1"/>
</dbReference>
<dbReference type="Gene3D" id="3.40.50.410">
    <property type="entry name" value="von Willebrand factor, type A domain"/>
    <property type="match status" value="1"/>
</dbReference>
<dbReference type="Proteomes" id="UP000231436">
    <property type="component" value="Unassembled WGS sequence"/>
</dbReference>
<protein>
    <recommendedName>
        <fullName evidence="5">VWFA domain-containing protein</fullName>
    </recommendedName>
</protein>
<keyword evidence="4" id="KW-0812">Transmembrane</keyword>
<evidence type="ECO:0000256" key="4">
    <source>
        <dbReference type="SAM" id="Phobius"/>
    </source>
</evidence>